<evidence type="ECO:0000256" key="12">
    <source>
        <dbReference type="RuleBase" id="RU363031"/>
    </source>
</evidence>
<evidence type="ECO:0000313" key="19">
    <source>
        <dbReference type="EMBL" id="MDE50472.1"/>
    </source>
</evidence>
<dbReference type="GO" id="GO:0000428">
    <property type="term" value="C:DNA-directed RNA polymerase complex"/>
    <property type="evidence" value="ECO:0007669"/>
    <property type="project" value="UniProtKB-KW"/>
</dbReference>
<dbReference type="InterPro" id="IPR037033">
    <property type="entry name" value="DNA-dir_RNAP_su2_hyb_sf"/>
</dbReference>
<evidence type="ECO:0000256" key="11">
    <source>
        <dbReference type="RuleBase" id="RU000434"/>
    </source>
</evidence>
<name>A0A6G1SKI7_9ACAR</name>
<evidence type="ECO:0000259" key="13">
    <source>
        <dbReference type="Pfam" id="PF00562"/>
    </source>
</evidence>
<keyword evidence="7" id="KW-0862">Zinc</keyword>
<dbReference type="InterPro" id="IPR007120">
    <property type="entry name" value="DNA-dir_RNAP_su2_dom"/>
</dbReference>
<comment type="similarity">
    <text evidence="2 11">Belongs to the RNA polymerase beta chain family.</text>
</comment>
<dbReference type="Gene3D" id="3.90.1800.10">
    <property type="entry name" value="RNA polymerase alpha subunit dimerisation domain"/>
    <property type="match status" value="1"/>
</dbReference>
<feature type="domain" description="RNA polymerase Rpb2" evidence="14">
    <location>
        <begin position="1047"/>
        <end position="1131"/>
    </location>
</feature>
<evidence type="ECO:0000256" key="7">
    <source>
        <dbReference type="ARBA" id="ARBA00022833"/>
    </source>
</evidence>
<dbReference type="Pfam" id="PF04566">
    <property type="entry name" value="RNA_pol_Rpb2_4"/>
    <property type="match status" value="1"/>
</dbReference>
<dbReference type="InterPro" id="IPR007645">
    <property type="entry name" value="RNA_pol_Rpb2_3"/>
</dbReference>
<evidence type="ECO:0000256" key="8">
    <source>
        <dbReference type="ARBA" id="ARBA00023163"/>
    </source>
</evidence>
<dbReference type="FunFam" id="3.90.1800.10:FF:000002">
    <property type="entry name" value="DNA-directed RNA polymerase subunit beta"/>
    <property type="match status" value="1"/>
</dbReference>
<dbReference type="GO" id="GO:0005634">
    <property type="term" value="C:nucleus"/>
    <property type="evidence" value="ECO:0007669"/>
    <property type="project" value="UniProtKB-SubCell"/>
</dbReference>
<evidence type="ECO:0000256" key="3">
    <source>
        <dbReference type="ARBA" id="ARBA00022478"/>
    </source>
</evidence>
<dbReference type="PANTHER" id="PTHR20856">
    <property type="entry name" value="DNA-DIRECTED RNA POLYMERASE I SUBUNIT 2"/>
    <property type="match status" value="1"/>
</dbReference>
<feature type="domain" description="RNA polymerase Rpb2" evidence="15">
    <location>
        <begin position="177"/>
        <end position="360"/>
    </location>
</feature>
<dbReference type="EC" id="2.7.7.6" evidence="12"/>
<evidence type="ECO:0000259" key="14">
    <source>
        <dbReference type="Pfam" id="PF04560"/>
    </source>
</evidence>
<feature type="domain" description="RNA polymerase beta subunit protrusion" evidence="16">
    <location>
        <begin position="26"/>
        <end position="409"/>
    </location>
</feature>
<dbReference type="Gene3D" id="3.90.1100.10">
    <property type="match status" value="1"/>
</dbReference>
<comment type="catalytic activity">
    <reaction evidence="10 12">
        <text>RNA(n) + a ribonucleoside 5'-triphosphate = RNA(n+1) + diphosphate</text>
        <dbReference type="Rhea" id="RHEA:21248"/>
        <dbReference type="Rhea" id="RHEA-COMP:14527"/>
        <dbReference type="Rhea" id="RHEA-COMP:17342"/>
        <dbReference type="ChEBI" id="CHEBI:33019"/>
        <dbReference type="ChEBI" id="CHEBI:61557"/>
        <dbReference type="ChEBI" id="CHEBI:140395"/>
        <dbReference type="EC" id="2.7.7.6"/>
    </reaction>
</comment>
<protein>
    <recommendedName>
        <fullName evidence="12">DNA-directed RNA polymerase subunit beta</fullName>
        <ecNumber evidence="12">2.7.7.6</ecNumber>
    </recommendedName>
</protein>
<evidence type="ECO:0000259" key="15">
    <source>
        <dbReference type="Pfam" id="PF04561"/>
    </source>
</evidence>
<dbReference type="GO" id="GO:0006351">
    <property type="term" value="P:DNA-templated transcription"/>
    <property type="evidence" value="ECO:0007669"/>
    <property type="project" value="InterPro"/>
</dbReference>
<dbReference type="FunFam" id="2.40.270.10:FF:000006">
    <property type="entry name" value="DNA-directed RNA polymerase subunit beta"/>
    <property type="match status" value="1"/>
</dbReference>
<dbReference type="Pfam" id="PF00562">
    <property type="entry name" value="RNA_pol_Rpb2_6"/>
    <property type="match status" value="1"/>
</dbReference>
<dbReference type="FunFam" id="2.40.270.10:FF:000011">
    <property type="entry name" value="DNA-directed RNA polymerase subunit beta"/>
    <property type="match status" value="1"/>
</dbReference>
<dbReference type="GO" id="GO:0032549">
    <property type="term" value="F:ribonucleoside binding"/>
    <property type="evidence" value="ECO:0007669"/>
    <property type="project" value="InterPro"/>
</dbReference>
<feature type="domain" description="RNA polymerase Rpb2" evidence="17">
    <location>
        <begin position="435"/>
        <end position="499"/>
    </location>
</feature>
<dbReference type="Gene3D" id="2.40.270.10">
    <property type="entry name" value="DNA-directed RNA polymerase, subunit 2, domain 6"/>
    <property type="match status" value="1"/>
</dbReference>
<comment type="function">
    <text evidence="12">DNA-dependent RNA polymerase catalyzes the transcription of DNA into RNA using the four ribonucleoside triphosphates as substrates.</text>
</comment>
<proteinExistence type="inferred from homology"/>
<evidence type="ECO:0000259" key="16">
    <source>
        <dbReference type="Pfam" id="PF04563"/>
    </source>
</evidence>
<dbReference type="InterPro" id="IPR007646">
    <property type="entry name" value="RNA_pol_Rpb2_4"/>
</dbReference>
<dbReference type="Pfam" id="PF04560">
    <property type="entry name" value="RNA_pol_Rpb2_7"/>
    <property type="match status" value="1"/>
</dbReference>
<dbReference type="Gene3D" id="2.40.50.150">
    <property type="match status" value="1"/>
</dbReference>
<dbReference type="GO" id="GO:0003899">
    <property type="term" value="F:DNA-directed RNA polymerase activity"/>
    <property type="evidence" value="ECO:0007669"/>
    <property type="project" value="UniProtKB-EC"/>
</dbReference>
<keyword evidence="5 12" id="KW-0548">Nucleotidyltransferase</keyword>
<evidence type="ECO:0000256" key="4">
    <source>
        <dbReference type="ARBA" id="ARBA00022679"/>
    </source>
</evidence>
<dbReference type="InterPro" id="IPR014724">
    <property type="entry name" value="RNA_pol_RPB2_OB-fold"/>
</dbReference>
<dbReference type="Pfam" id="PF04563">
    <property type="entry name" value="RNA_pol_Rpb2_1"/>
    <property type="match status" value="1"/>
</dbReference>
<evidence type="ECO:0000259" key="17">
    <source>
        <dbReference type="Pfam" id="PF04565"/>
    </source>
</evidence>
<dbReference type="GO" id="GO:0003677">
    <property type="term" value="F:DNA binding"/>
    <property type="evidence" value="ECO:0007669"/>
    <property type="project" value="InterPro"/>
</dbReference>
<feature type="domain" description="RNA polymerase Rpb2" evidence="18">
    <location>
        <begin position="539"/>
        <end position="599"/>
    </location>
</feature>
<gene>
    <name evidence="19" type="primary">POLR3B</name>
    <name evidence="19" type="ORF">g.15004</name>
</gene>
<dbReference type="CDD" id="cd00653">
    <property type="entry name" value="RNA_pol_B_RPB2"/>
    <property type="match status" value="1"/>
</dbReference>
<keyword evidence="3 12" id="KW-0240">DNA-directed RNA polymerase</keyword>
<dbReference type="InterPro" id="IPR007641">
    <property type="entry name" value="RNA_pol_Rpb2_7"/>
</dbReference>
<sequence>MSSMDAKPLSLEEKWRLLPSFLMIRGLVRQHLDSFNHFIQVEMKEIVKANEYIYCDADPNWFVQYVDIRVGMPDIEESYGMSRKTIPHECRLRDITYSAPILVDIEYARGNQRVLKHNLTIGRMPIMLKSENCSLHGKTPAELIKAQECPIDSGGYFVVNGSEKVILIHEQLAKNRMLIEEGPVCQVTSASLERKSRTNIVINKKNQISMKHNAFSDDIPLFILLRAMNVTSDAEIVDLICNDASSSIDANILLPSIEVAQTAKVFTNVQALHYLVGKLKTSLNFAPTKLSNQYDYRKKSQMDSVRELLNTTVVAHIPVTNGDYKVKVIYICQMVRRLIKALDHPEYIDDRDYYGNKRLELAGSLLSLLFEDLFKRFNNELRIIADKNIPKIKTAQFDVVKHMRQDIITNGLTSAIATGNWTVKRFRMERVGVSQVLSRLSFISALGMMTRINSAFEKTRKTSGPRSLQCSQWGLVCPCDTPEGEACGLIKNLALMTHITTNISPADRKTLIDFCKELAGVEDIALACNGLFLNSNYLVYVDGLIIGFTAGPHRVVEVIRTLRRGRKISEFISASYSHLQKAVYISTDGGRLCRPYIVLNQDGNPLLTNAHLEKLKRGFLNFQDLINQGLIEYLDVNESSISHFALTNADRTSQSTHLEIEPFTLLGVCAGLIPFPHNNQSPRNTYQCAMGKQAMGVIGLNQRVRIDTLMYNLAYAQRPVVSSKTIQLIKFDEIPAGINSIVAVMSYSGFDIEDAIVMNKASIDRAFGRCFVYKSQKCLLKKSASTGRDEIQPPPLKPENANIAYRLKCLDSDGIVAPGERVSDRQVLVNRYSPTSNPLFTADAKGATVIGSTNYRENALTYRGIEPIVVERVIITSNVEESFLIKMNLRQHRRPEVGDKFSSRHGQKGVIGLIANQEDMPFNLEGICPDLIMNPHGFPSRMTVGKLKELIAGKSAVIKGTIHDSTVFGGTSLEEMESILVNSGFHLKCKEIMTSGITGELLKAYIYFGPIYYQKLKHMVLDKIHGRPRGPRAVLTRQPTEGRARDGGLRLGEMERDCLIGHGVSMLLIERLMLSSDAYMADVCAKCGLFGYLNWCSSCNSSQDVATIQIPYAYKLLLQELQSMNINARLELTKK</sequence>
<dbReference type="InterPro" id="IPR037034">
    <property type="entry name" value="RNA_pol_Rpb2_2_sf"/>
</dbReference>
<feature type="domain" description="DNA-directed RNA polymerase subunit 2 hybrid-binding" evidence="13">
    <location>
        <begin position="669"/>
        <end position="1045"/>
    </location>
</feature>
<accession>A0A6G1SKI7</accession>
<dbReference type="InterPro" id="IPR007642">
    <property type="entry name" value="RNA_pol_Rpb2_2"/>
</dbReference>
<dbReference type="EMBL" id="GGYP01005701">
    <property type="protein sequence ID" value="MDE50472.1"/>
    <property type="molecule type" value="Transcribed_RNA"/>
</dbReference>
<keyword evidence="6" id="KW-0479">Metal-binding</keyword>
<evidence type="ECO:0000256" key="10">
    <source>
        <dbReference type="ARBA" id="ARBA00048552"/>
    </source>
</evidence>
<dbReference type="Gene3D" id="3.90.1070.20">
    <property type="match status" value="1"/>
</dbReference>
<evidence type="ECO:0000256" key="5">
    <source>
        <dbReference type="ARBA" id="ARBA00022695"/>
    </source>
</evidence>
<keyword evidence="9" id="KW-0539">Nucleus</keyword>
<organism evidence="19">
    <name type="scientific">Aceria tosichella</name>
    <name type="common">wheat curl mite</name>
    <dbReference type="NCBI Taxonomy" id="561515"/>
    <lineage>
        <taxon>Eukaryota</taxon>
        <taxon>Metazoa</taxon>
        <taxon>Ecdysozoa</taxon>
        <taxon>Arthropoda</taxon>
        <taxon>Chelicerata</taxon>
        <taxon>Arachnida</taxon>
        <taxon>Acari</taxon>
        <taxon>Acariformes</taxon>
        <taxon>Trombidiformes</taxon>
        <taxon>Prostigmata</taxon>
        <taxon>Eupodina</taxon>
        <taxon>Eriophyoidea</taxon>
        <taxon>Eriophyidae</taxon>
        <taxon>Eriophyinae</taxon>
        <taxon>Aceriini</taxon>
        <taxon>Aceria</taxon>
    </lineage>
</organism>
<dbReference type="Gene3D" id="3.90.1110.10">
    <property type="entry name" value="RNA polymerase Rpb2, domain 2"/>
    <property type="match status" value="1"/>
</dbReference>
<dbReference type="InterPro" id="IPR007121">
    <property type="entry name" value="RNA_pol_bsu_CS"/>
</dbReference>
<dbReference type="GO" id="GO:0046872">
    <property type="term" value="F:metal ion binding"/>
    <property type="evidence" value="ECO:0007669"/>
    <property type="project" value="UniProtKB-KW"/>
</dbReference>
<dbReference type="PROSITE" id="PS01166">
    <property type="entry name" value="RNA_POL_BETA"/>
    <property type="match status" value="1"/>
</dbReference>
<reference evidence="19" key="1">
    <citation type="submission" date="2018-10" db="EMBL/GenBank/DDBJ databases">
        <title>Transcriptome assembly of Aceria tosichella (Wheat curl mite) Type 2.</title>
        <authorList>
            <person name="Scully E.D."/>
            <person name="Geib S.M."/>
            <person name="Palmer N.A."/>
            <person name="Gupta A.K."/>
            <person name="Sarath G."/>
            <person name="Tatineni S."/>
        </authorList>
    </citation>
    <scope>NUCLEOTIDE SEQUENCE</scope>
    <source>
        <strain evidence="19">LincolnNE</strain>
    </source>
</reference>
<dbReference type="InterPro" id="IPR015712">
    <property type="entry name" value="DNA-dir_RNA_pol_su2"/>
</dbReference>
<keyword evidence="8 12" id="KW-0804">Transcription</keyword>
<dbReference type="FunFam" id="3.90.1100.10:FF:000021">
    <property type="entry name" value="DNA-directed RNA polymerase subunit beta"/>
    <property type="match status" value="1"/>
</dbReference>
<evidence type="ECO:0000256" key="6">
    <source>
        <dbReference type="ARBA" id="ARBA00022723"/>
    </source>
</evidence>
<evidence type="ECO:0000259" key="18">
    <source>
        <dbReference type="Pfam" id="PF04566"/>
    </source>
</evidence>
<dbReference type="InterPro" id="IPR007644">
    <property type="entry name" value="RNA_pol_bsu_protrusion"/>
</dbReference>
<comment type="subcellular location">
    <subcellularLocation>
        <location evidence="1">Nucleus</location>
    </subcellularLocation>
</comment>
<evidence type="ECO:0000256" key="2">
    <source>
        <dbReference type="ARBA" id="ARBA00006835"/>
    </source>
</evidence>
<evidence type="ECO:0000256" key="9">
    <source>
        <dbReference type="ARBA" id="ARBA00023242"/>
    </source>
</evidence>
<dbReference type="AlphaFoldDB" id="A0A6G1SKI7"/>
<dbReference type="Pfam" id="PF04565">
    <property type="entry name" value="RNA_pol_Rpb2_3"/>
    <property type="match status" value="1"/>
</dbReference>
<keyword evidence="4 12" id="KW-0808">Transferase</keyword>
<evidence type="ECO:0000256" key="1">
    <source>
        <dbReference type="ARBA" id="ARBA00004123"/>
    </source>
</evidence>
<dbReference type="SUPFAM" id="SSF64484">
    <property type="entry name" value="beta and beta-prime subunits of DNA dependent RNA-polymerase"/>
    <property type="match status" value="1"/>
</dbReference>
<dbReference type="Pfam" id="PF04561">
    <property type="entry name" value="RNA_pol_Rpb2_2"/>
    <property type="match status" value="1"/>
</dbReference>